<accession>A0A2K6AVE9</accession>
<dbReference type="AlphaFoldDB" id="A0A2K6AVE9"/>
<evidence type="ECO:0000313" key="2">
    <source>
        <dbReference type="Proteomes" id="UP000233120"/>
    </source>
</evidence>
<sequence length="73" mass="7838">MTSLASATFSCSGLAAMFKLAGFRTTEVIDTQASLRVSSTLLLRLTALHLLPKILVTLKRTSRWGARVGSCPN</sequence>
<dbReference type="OMA" id="FRTTEVM"/>
<keyword evidence="2" id="KW-1185">Reference proteome</keyword>
<dbReference type="Bgee" id="ENSMNEG00000014441">
    <property type="expression patterns" value="Expressed in skeletal muscle tissue and 11 other cell types or tissues"/>
</dbReference>
<dbReference type="GeneTree" id="ENSGT00900000143758"/>
<name>A0A2K6AVE9_MACNE</name>
<dbReference type="Proteomes" id="UP000233120">
    <property type="component" value="Unassembled WGS sequence"/>
</dbReference>
<dbReference type="Ensembl" id="ENSMNET00000015739.1">
    <property type="protein sequence ID" value="ENSMNEP00000003125.1"/>
    <property type="gene ID" value="ENSMNEG00000014441.1"/>
</dbReference>
<proteinExistence type="predicted"/>
<reference evidence="1" key="1">
    <citation type="submission" date="2025-08" db="UniProtKB">
        <authorList>
            <consortium name="Ensembl"/>
        </authorList>
    </citation>
    <scope>IDENTIFICATION</scope>
</reference>
<protein>
    <submittedName>
        <fullName evidence="1">Uncharacterized protein</fullName>
    </submittedName>
</protein>
<evidence type="ECO:0000313" key="1">
    <source>
        <dbReference type="Ensembl" id="ENSMNEP00000003125.1"/>
    </source>
</evidence>
<reference evidence="1" key="2">
    <citation type="submission" date="2025-09" db="UniProtKB">
        <authorList>
            <consortium name="Ensembl"/>
        </authorList>
    </citation>
    <scope>IDENTIFICATION</scope>
</reference>
<organism evidence="1 2">
    <name type="scientific">Macaca nemestrina</name>
    <name type="common">Pig-tailed macaque</name>
    <dbReference type="NCBI Taxonomy" id="9545"/>
    <lineage>
        <taxon>Eukaryota</taxon>
        <taxon>Metazoa</taxon>
        <taxon>Chordata</taxon>
        <taxon>Craniata</taxon>
        <taxon>Vertebrata</taxon>
        <taxon>Euteleostomi</taxon>
        <taxon>Mammalia</taxon>
        <taxon>Eutheria</taxon>
        <taxon>Euarchontoglires</taxon>
        <taxon>Primates</taxon>
        <taxon>Haplorrhini</taxon>
        <taxon>Catarrhini</taxon>
        <taxon>Cercopithecidae</taxon>
        <taxon>Cercopithecinae</taxon>
        <taxon>Macaca</taxon>
    </lineage>
</organism>